<name>A0A368LKV7_9VIBR</name>
<feature type="signal peptide" evidence="1">
    <location>
        <begin position="1"/>
        <end position="18"/>
    </location>
</feature>
<keyword evidence="1" id="KW-0732">Signal</keyword>
<dbReference type="PANTHER" id="PTHR46361">
    <property type="entry name" value="ELECTRON CARRIER/ PROTEIN DISULFIDE OXIDOREDUCTASE"/>
    <property type="match status" value="1"/>
</dbReference>
<feature type="chain" id="PRO_5016663385" evidence="1">
    <location>
        <begin position="19"/>
        <end position="261"/>
    </location>
</feature>
<dbReference type="Pfam" id="PF04784">
    <property type="entry name" value="DUF547"/>
    <property type="match status" value="1"/>
</dbReference>
<comment type="caution">
    <text evidence="3">The sequence shown here is derived from an EMBL/GenBank/DDBJ whole genome shotgun (WGS) entry which is preliminary data.</text>
</comment>
<feature type="domain" description="DUF547" evidence="2">
    <location>
        <begin position="87"/>
        <end position="198"/>
    </location>
</feature>
<dbReference type="GeneID" id="303187653"/>
<evidence type="ECO:0000256" key="1">
    <source>
        <dbReference type="SAM" id="SignalP"/>
    </source>
</evidence>
<dbReference type="AlphaFoldDB" id="A0A368LKV7"/>
<keyword evidence="4" id="KW-1185">Reference proteome</keyword>
<dbReference type="InterPro" id="IPR006869">
    <property type="entry name" value="DUF547"/>
</dbReference>
<proteinExistence type="predicted"/>
<gene>
    <name evidence="3" type="ORF">CIK83_01915</name>
</gene>
<evidence type="ECO:0000313" key="3">
    <source>
        <dbReference type="EMBL" id="RCS72468.1"/>
    </source>
</evidence>
<dbReference type="Proteomes" id="UP000252479">
    <property type="component" value="Unassembled WGS sequence"/>
</dbReference>
<dbReference type="EMBL" id="QPGL01000001">
    <property type="protein sequence ID" value="RCS72468.1"/>
    <property type="molecule type" value="Genomic_DNA"/>
</dbReference>
<reference evidence="3 4" key="1">
    <citation type="journal article" date="2017" name="Elife">
        <title>Extensive horizontal gene transfer in cheese-associated bacteria.</title>
        <authorList>
            <person name="Bonham K.S."/>
            <person name="Wolfe B.E."/>
            <person name="Dutton R.J."/>
        </authorList>
    </citation>
    <scope>NUCLEOTIDE SEQUENCE [LARGE SCALE GENOMIC DNA]</scope>
    <source>
        <strain evidence="3 4">JB196</strain>
    </source>
</reference>
<sequence length="261" mass="30254">MYRLTLLLLSLFSFSSIAAPKAELWPYWNVSNEKSTQVIDHSAWQTILDHNLVVESKNHLFRYATMSDKDKQTLHHYLQSLAKLDPRQLNRQEQFAYWINLYNALTVKLIIDHYPLQSITKLGGLFSFGPWDDNITTINKKELTLNDIEHRILRPIWKDKRIHYALNCASLGCPNLASNAFTSSNTEALLKQAENEFVNSNKGVNIHNDTVQLSSIFKWYAIDFGGESEVIKYLSSFYPSLSQITKKPSYDYNWALNEKKE</sequence>
<organism evidence="3 4">
    <name type="scientific">Vibrio casei</name>
    <dbReference type="NCBI Taxonomy" id="673372"/>
    <lineage>
        <taxon>Bacteria</taxon>
        <taxon>Pseudomonadati</taxon>
        <taxon>Pseudomonadota</taxon>
        <taxon>Gammaproteobacteria</taxon>
        <taxon>Vibrionales</taxon>
        <taxon>Vibrionaceae</taxon>
        <taxon>Vibrio</taxon>
    </lineage>
</organism>
<evidence type="ECO:0000313" key="4">
    <source>
        <dbReference type="Proteomes" id="UP000252479"/>
    </source>
</evidence>
<protein>
    <submittedName>
        <fullName evidence="3">DUF547 domain-containing protein</fullName>
    </submittedName>
</protein>
<accession>A0A368LKV7</accession>
<evidence type="ECO:0000259" key="2">
    <source>
        <dbReference type="Pfam" id="PF04784"/>
    </source>
</evidence>
<dbReference type="OrthoDB" id="526867at2"/>
<dbReference type="PANTHER" id="PTHR46361:SF3">
    <property type="entry name" value="ELECTRON CARRIER_ PROTEIN DISULFIDE OXIDOREDUCTASE"/>
    <property type="match status" value="1"/>
</dbReference>
<dbReference type="RefSeq" id="WP_086962004.1">
    <property type="nucleotide sequence ID" value="NZ_AP018680.1"/>
</dbReference>